<dbReference type="PANTHER" id="PTHR24216:SF65">
    <property type="entry name" value="PAXILLIN-LIKE PROTEIN 1"/>
    <property type="match status" value="1"/>
</dbReference>
<feature type="compositionally biased region" description="Pro residues" evidence="1">
    <location>
        <begin position="495"/>
        <end position="608"/>
    </location>
</feature>
<proteinExistence type="predicted"/>
<dbReference type="PROSITE" id="PS51257">
    <property type="entry name" value="PROKAR_LIPOPROTEIN"/>
    <property type="match status" value="1"/>
</dbReference>
<evidence type="ECO:0000313" key="4">
    <source>
        <dbReference type="Proteomes" id="UP000722791"/>
    </source>
</evidence>
<feature type="compositionally biased region" description="Pro residues" evidence="1">
    <location>
        <begin position="634"/>
        <end position="649"/>
    </location>
</feature>
<dbReference type="AlphaFoldDB" id="A0A8J4GIA3"/>
<protein>
    <recommendedName>
        <fullName evidence="6">C-type lectin domain-containing protein</fullName>
    </recommendedName>
</protein>
<dbReference type="Proteomes" id="UP000722791">
    <property type="component" value="Unassembled WGS sequence"/>
</dbReference>
<organism evidence="3 4">
    <name type="scientific">Volvox reticuliferus</name>
    <dbReference type="NCBI Taxonomy" id="1737510"/>
    <lineage>
        <taxon>Eukaryota</taxon>
        <taxon>Viridiplantae</taxon>
        <taxon>Chlorophyta</taxon>
        <taxon>core chlorophytes</taxon>
        <taxon>Chlorophyceae</taxon>
        <taxon>CS clade</taxon>
        <taxon>Chlamydomonadales</taxon>
        <taxon>Volvocaceae</taxon>
        <taxon>Volvox</taxon>
    </lineage>
</organism>
<evidence type="ECO:0000256" key="1">
    <source>
        <dbReference type="SAM" id="MobiDB-lite"/>
    </source>
</evidence>
<dbReference type="InterPro" id="IPR016187">
    <property type="entry name" value="CTDL_fold"/>
</dbReference>
<feature type="region of interest" description="Disordered" evidence="1">
    <location>
        <begin position="346"/>
        <end position="370"/>
    </location>
</feature>
<dbReference type="SUPFAM" id="SSF56436">
    <property type="entry name" value="C-type lectin-like"/>
    <property type="match status" value="1"/>
</dbReference>
<name>A0A8J4GIA3_9CHLO</name>
<accession>A0A8J4GIA3</accession>
<sequence>MRGPEAVKASFGRIFSIALISIASCLLINCRVSAHSSFKASSARCDEHPAGPGYGSIQAPAHNGDVLDRDAIFNIISGTGSGSPTEVFCRGRQYEIKITFASRRHALLTASQGSFSEAVTGCPNRYVQTEAESSFTATYTAPCDASTTAALGGEFVLFRLTSIDPRAPADILSTAVSVRLHTDPDRSCADACTTRNTTSSAAMFARALAAVEPAVPRAAVDDWLGQQQLAFFPTRVTFDQACTQCDDLGGRLATLTEWIQAVEDMRTRGGRLGDILVALLVGLYDFGDNSGRPWNAWGANSDVRRTCGAVQIDASTVTVTKSSASVDCTQTLYYMCVGPYFVLDPPPPPPPSPPPPPPRPPVTPNPGIRDRWDERTWTFFNYRVLLRDADAQCRDLGGGAHVASITEWDDISAALKAGKVNRLYNGMSAAMFYFGNYSGRPWNFWASGGPGAGMGGCGAVRLDPMALVVTNTSLAATCQQSLMVLCVQLAAELPAVPPEPRPPSPKPPPSPSRRPQPPSPKPPRPSPKIIRSPPPPSPKPPRPPRLPPSPAPSPKPPRPLKLSPSPPPPPPPPPSPRPPRPLRPPPPSPHPSLPRPPPPPRPRPPLPLIPSSSLLPAAQSPMLANSSSPWSRDPGPPPRRLPPPPSPRPKPIRRPPPRIKSPPLPSPRPPPSPPSPAPRDCSPSFHGYERSLAPVRPDR</sequence>
<reference evidence="3" key="1">
    <citation type="journal article" date="2021" name="Proc. Natl. Acad. Sci. U.S.A.">
        <title>Three genomes in the algal genus Volvox reveal the fate of a haploid sex-determining region after a transition to homothallism.</title>
        <authorList>
            <person name="Yamamoto K."/>
            <person name="Hamaji T."/>
            <person name="Kawai-Toyooka H."/>
            <person name="Matsuzaki R."/>
            <person name="Takahashi F."/>
            <person name="Nishimura Y."/>
            <person name="Kawachi M."/>
            <person name="Noguchi H."/>
            <person name="Minakuchi Y."/>
            <person name="Umen J.G."/>
            <person name="Toyoda A."/>
            <person name="Nozaki H."/>
        </authorList>
    </citation>
    <scope>NUCLEOTIDE SEQUENCE</scope>
    <source>
        <strain evidence="3">NIES-3785</strain>
        <strain evidence="2">NIES-3786</strain>
    </source>
</reference>
<feature type="region of interest" description="Disordered" evidence="1">
    <location>
        <begin position="495"/>
        <end position="699"/>
    </location>
</feature>
<dbReference type="PANTHER" id="PTHR24216">
    <property type="entry name" value="PAXILLIN-RELATED"/>
    <property type="match status" value="1"/>
</dbReference>
<dbReference type="OrthoDB" id="541941at2759"/>
<dbReference type="PRINTS" id="PR01217">
    <property type="entry name" value="PRICHEXTENSN"/>
</dbReference>
<evidence type="ECO:0000313" key="3">
    <source>
        <dbReference type="EMBL" id="GIM07770.1"/>
    </source>
</evidence>
<keyword evidence="5" id="KW-1185">Reference proteome</keyword>
<comment type="caution">
    <text evidence="3">The sequence shown here is derived from an EMBL/GenBank/DDBJ whole genome shotgun (WGS) entry which is preliminary data.</text>
</comment>
<evidence type="ECO:0000313" key="2">
    <source>
        <dbReference type="EMBL" id="GIL82389.1"/>
    </source>
</evidence>
<evidence type="ECO:0000313" key="5">
    <source>
        <dbReference type="Proteomes" id="UP000747110"/>
    </source>
</evidence>
<feature type="compositionally biased region" description="Pro residues" evidence="1">
    <location>
        <begin position="658"/>
        <end position="677"/>
    </location>
</feature>
<dbReference type="EMBL" id="BNCP01000024">
    <property type="protein sequence ID" value="GIL82389.1"/>
    <property type="molecule type" value="Genomic_DNA"/>
</dbReference>
<dbReference type="Proteomes" id="UP000747110">
    <property type="component" value="Unassembled WGS sequence"/>
</dbReference>
<dbReference type="EMBL" id="BNCQ01000025">
    <property type="protein sequence ID" value="GIM07770.1"/>
    <property type="molecule type" value="Genomic_DNA"/>
</dbReference>
<evidence type="ECO:0008006" key="6">
    <source>
        <dbReference type="Google" id="ProtNLM"/>
    </source>
</evidence>
<gene>
    <name evidence="2" type="ORF">Vretifemale_11389</name>
    <name evidence="3" type="ORF">Vretimale_11843</name>
</gene>
<feature type="compositionally biased region" description="Pro residues" evidence="1">
    <location>
        <begin position="346"/>
        <end position="364"/>
    </location>
</feature>